<dbReference type="EMBL" id="CP039346">
    <property type="protein sequence ID" value="QCD84206.1"/>
    <property type="molecule type" value="Genomic_DNA"/>
</dbReference>
<name>A0A4D6L6U5_VIGUN</name>
<feature type="compositionally biased region" description="Pro residues" evidence="1">
    <location>
        <begin position="127"/>
        <end position="136"/>
    </location>
</feature>
<proteinExistence type="predicted"/>
<organism evidence="3 4">
    <name type="scientific">Vigna unguiculata</name>
    <name type="common">Cowpea</name>
    <dbReference type="NCBI Taxonomy" id="3917"/>
    <lineage>
        <taxon>Eukaryota</taxon>
        <taxon>Viridiplantae</taxon>
        <taxon>Streptophyta</taxon>
        <taxon>Embryophyta</taxon>
        <taxon>Tracheophyta</taxon>
        <taxon>Spermatophyta</taxon>
        <taxon>Magnoliopsida</taxon>
        <taxon>eudicotyledons</taxon>
        <taxon>Gunneridae</taxon>
        <taxon>Pentapetalae</taxon>
        <taxon>rosids</taxon>
        <taxon>fabids</taxon>
        <taxon>Fabales</taxon>
        <taxon>Fabaceae</taxon>
        <taxon>Papilionoideae</taxon>
        <taxon>50 kb inversion clade</taxon>
        <taxon>NPAAA clade</taxon>
        <taxon>indigoferoid/millettioid clade</taxon>
        <taxon>Phaseoleae</taxon>
        <taxon>Vigna</taxon>
    </lineage>
</organism>
<feature type="region of interest" description="Disordered" evidence="1">
    <location>
        <begin position="103"/>
        <end position="136"/>
    </location>
</feature>
<keyword evidence="2" id="KW-0472">Membrane</keyword>
<reference evidence="3 4" key="1">
    <citation type="submission" date="2019-04" db="EMBL/GenBank/DDBJ databases">
        <title>An improved genome assembly and genetic linkage map for asparagus bean, Vigna unguiculata ssp. sesquipedialis.</title>
        <authorList>
            <person name="Xia Q."/>
            <person name="Zhang R."/>
            <person name="Dong Y."/>
        </authorList>
    </citation>
    <scope>NUCLEOTIDE SEQUENCE [LARGE SCALE GENOMIC DNA]</scope>
    <source>
        <tissue evidence="3">Leaf</tissue>
    </source>
</reference>
<gene>
    <name evidence="3" type="ORF">DEO72_LG2g4556</name>
</gene>
<evidence type="ECO:0000313" key="4">
    <source>
        <dbReference type="Proteomes" id="UP000501690"/>
    </source>
</evidence>
<evidence type="ECO:0000313" key="3">
    <source>
        <dbReference type="EMBL" id="QCD84206.1"/>
    </source>
</evidence>
<dbReference type="AlphaFoldDB" id="A0A4D6L6U5"/>
<dbReference type="Proteomes" id="UP000501690">
    <property type="component" value="Linkage Group LG2"/>
</dbReference>
<keyword evidence="4" id="KW-1185">Reference proteome</keyword>
<protein>
    <submittedName>
        <fullName evidence="3">Uncharacterized protein</fullName>
    </submittedName>
</protein>
<evidence type="ECO:0000256" key="1">
    <source>
        <dbReference type="SAM" id="MobiDB-lite"/>
    </source>
</evidence>
<sequence>MPRNRSHRVYLGFQFREPPSSSPRLCNSFLSLSAAANPNFSPLLHVWVLFLFLENIVFHSEDATDAVACHVHAPPAWKHYRGESGEEGKEGCVAVGSPPYSPNATALSHPTKPPPPLTRSRVKPSQPRVPLPRPPPMALRPSMVDCAPVMLLFYALLQVGGMVVGGAVACGAVGA</sequence>
<keyword evidence="2" id="KW-0812">Transmembrane</keyword>
<keyword evidence="2" id="KW-1133">Transmembrane helix</keyword>
<accession>A0A4D6L6U5</accession>
<feature type="transmembrane region" description="Helical" evidence="2">
    <location>
        <begin position="149"/>
        <end position="174"/>
    </location>
</feature>
<evidence type="ECO:0000256" key="2">
    <source>
        <dbReference type="SAM" id="Phobius"/>
    </source>
</evidence>